<sequence>MGTWNTAPDGNAPPITIGSVPSDDSDKEWFFNNIQMCAERVDESQKAIRERYQPAEGEEAPSDLTIRALAHRLQAYTLACHAFVTAEDASRIDYKAVSPMMTDASSGALSDFAKEVPPATLGDAAIIIKRLIEHDLARKKDGEDDIDLFRKAYAGVVGVATPENLQDYVDKLKGGLCEDRNAKHALKALVEEGKMTKTVADKIRESIEGPAIAVFVELYGTIDIATVGDASVIESEIAILQTLDDDLSLGSWFLSVVPEHWRLLVSVTGAD</sequence>
<dbReference type="RefSeq" id="XP_026608193.1">
    <property type="nucleotide sequence ID" value="XM_026742348.1"/>
</dbReference>
<proteinExistence type="predicted"/>
<feature type="region of interest" description="Disordered" evidence="1">
    <location>
        <begin position="1"/>
        <end position="21"/>
    </location>
</feature>
<accession>A0A3D8T398</accession>
<dbReference type="Proteomes" id="UP000256690">
    <property type="component" value="Unassembled WGS sequence"/>
</dbReference>
<comment type="caution">
    <text evidence="2">The sequence shown here is derived from an EMBL/GenBank/DDBJ whole genome shotgun (WGS) entry which is preliminary data.</text>
</comment>
<dbReference type="GeneID" id="38110702"/>
<reference evidence="2 3" key="1">
    <citation type="journal article" date="2018" name="IMA Fungus">
        <title>IMA Genome-F 9: Draft genome sequence of Annulohypoxylon stygium, Aspergillus mulundensis, Berkeleyomyces basicola (syn. Thielaviopsis basicola), Ceratocystis smalleyi, two Cercospora beticola strains, Coleophoma cylindrospora, Fusarium fracticaudum, Phialophora cf. hyalina, and Morchella septimelata.</title>
        <authorList>
            <person name="Wingfield B.D."/>
            <person name="Bills G.F."/>
            <person name="Dong Y."/>
            <person name="Huang W."/>
            <person name="Nel W.J."/>
            <person name="Swalarsk-Parry B.S."/>
            <person name="Vaghefi N."/>
            <person name="Wilken P.M."/>
            <person name="An Z."/>
            <person name="de Beer Z.W."/>
            <person name="De Vos L."/>
            <person name="Chen L."/>
            <person name="Duong T.A."/>
            <person name="Gao Y."/>
            <person name="Hammerbacher A."/>
            <person name="Kikkert J.R."/>
            <person name="Li Y."/>
            <person name="Li H."/>
            <person name="Li K."/>
            <person name="Li Q."/>
            <person name="Liu X."/>
            <person name="Ma X."/>
            <person name="Naidoo K."/>
            <person name="Pethybridge S.J."/>
            <person name="Sun J."/>
            <person name="Steenkamp E.T."/>
            <person name="van der Nest M.A."/>
            <person name="van Wyk S."/>
            <person name="Wingfield M.J."/>
            <person name="Xiong C."/>
            <person name="Yue Q."/>
            <person name="Zhang X."/>
        </authorList>
    </citation>
    <scope>NUCLEOTIDE SEQUENCE [LARGE SCALE GENOMIC DNA]</scope>
    <source>
        <strain evidence="2 3">DSM 5745</strain>
    </source>
</reference>
<keyword evidence="3" id="KW-1185">Reference proteome</keyword>
<dbReference type="EMBL" id="PVWQ01000001">
    <property type="protein sequence ID" value="RDW93010.1"/>
    <property type="molecule type" value="Genomic_DNA"/>
</dbReference>
<evidence type="ECO:0000256" key="1">
    <source>
        <dbReference type="SAM" id="MobiDB-lite"/>
    </source>
</evidence>
<organism evidence="2 3">
    <name type="scientific">Aspergillus mulundensis</name>
    <dbReference type="NCBI Taxonomy" id="1810919"/>
    <lineage>
        <taxon>Eukaryota</taxon>
        <taxon>Fungi</taxon>
        <taxon>Dikarya</taxon>
        <taxon>Ascomycota</taxon>
        <taxon>Pezizomycotina</taxon>
        <taxon>Eurotiomycetes</taxon>
        <taxon>Eurotiomycetidae</taxon>
        <taxon>Eurotiales</taxon>
        <taxon>Aspergillaceae</taxon>
        <taxon>Aspergillus</taxon>
        <taxon>Aspergillus subgen. Nidulantes</taxon>
    </lineage>
</organism>
<evidence type="ECO:0000313" key="2">
    <source>
        <dbReference type="EMBL" id="RDW93010.1"/>
    </source>
</evidence>
<evidence type="ECO:0000313" key="3">
    <source>
        <dbReference type="Proteomes" id="UP000256690"/>
    </source>
</evidence>
<gene>
    <name evidence="2" type="ORF">DSM5745_00332</name>
</gene>
<protein>
    <submittedName>
        <fullName evidence="2">Uncharacterized protein</fullName>
    </submittedName>
</protein>
<dbReference type="AlphaFoldDB" id="A0A3D8T398"/>
<name>A0A3D8T398_9EURO</name>